<dbReference type="Proteomes" id="UP000662747">
    <property type="component" value="Chromosome"/>
</dbReference>
<accession>A0ABX7NQ51</accession>
<dbReference type="InterPro" id="IPR000073">
    <property type="entry name" value="AB_hydrolase_1"/>
</dbReference>
<feature type="signal peptide" evidence="1">
    <location>
        <begin position="1"/>
        <end position="27"/>
    </location>
</feature>
<evidence type="ECO:0000256" key="1">
    <source>
        <dbReference type="SAM" id="SignalP"/>
    </source>
</evidence>
<dbReference type="RefSeq" id="WP_206722563.1">
    <property type="nucleotide sequence ID" value="NZ_CP071090.1"/>
</dbReference>
<proteinExistence type="predicted"/>
<dbReference type="PANTHER" id="PTHR43798">
    <property type="entry name" value="MONOACYLGLYCEROL LIPASE"/>
    <property type="match status" value="1"/>
</dbReference>
<keyword evidence="4" id="KW-1185">Reference proteome</keyword>
<evidence type="ECO:0000313" key="3">
    <source>
        <dbReference type="EMBL" id="QSQ20984.1"/>
    </source>
</evidence>
<dbReference type="Pfam" id="PF12697">
    <property type="entry name" value="Abhydrolase_6"/>
    <property type="match status" value="1"/>
</dbReference>
<organism evidence="3 4">
    <name type="scientific">Pyxidicoccus parkwayensis</name>
    <dbReference type="NCBI Taxonomy" id="2813578"/>
    <lineage>
        <taxon>Bacteria</taxon>
        <taxon>Pseudomonadati</taxon>
        <taxon>Myxococcota</taxon>
        <taxon>Myxococcia</taxon>
        <taxon>Myxococcales</taxon>
        <taxon>Cystobacterineae</taxon>
        <taxon>Myxococcaceae</taxon>
        <taxon>Pyxidicoccus</taxon>
    </lineage>
</organism>
<gene>
    <name evidence="3" type="ORF">JY651_38140</name>
</gene>
<sequence length="312" mass="33772">MCRCRVPPLAVMIAVVLLSGCATSSTGADTAATAAAAPQAFHVERSGKGRPLVFIPGLSSSGEVWNETVAHLQGKYDCHVLTLAGFAGQPAIPAPFFATERRALADYLRSQGLEKPILVGHSLGGVLAMAVAADVPELVGGVVIVDSLPFLPASMDPSATAESMRSRAEEMRTLMRMQTVEQRSMQSRMALRNFITDEKKVDVAARWGANSDWETVTNAYYELSTTDLRPELSRITAPTLVLGSWVALKGRVPREAVEAVYQNQYSKLSTAHVVMNDKARHFIMWDDPEGFYQELDGFLGAHASVAQVQSHP</sequence>
<evidence type="ECO:0000259" key="2">
    <source>
        <dbReference type="Pfam" id="PF12697"/>
    </source>
</evidence>
<evidence type="ECO:0000313" key="4">
    <source>
        <dbReference type="Proteomes" id="UP000662747"/>
    </source>
</evidence>
<dbReference type="InterPro" id="IPR050266">
    <property type="entry name" value="AB_hydrolase_sf"/>
</dbReference>
<keyword evidence="1" id="KW-0732">Signal</keyword>
<dbReference type="InterPro" id="IPR029058">
    <property type="entry name" value="AB_hydrolase_fold"/>
</dbReference>
<dbReference type="PROSITE" id="PS51257">
    <property type="entry name" value="PROKAR_LIPOPROTEIN"/>
    <property type="match status" value="1"/>
</dbReference>
<dbReference type="GO" id="GO:0016787">
    <property type="term" value="F:hydrolase activity"/>
    <property type="evidence" value="ECO:0007669"/>
    <property type="project" value="UniProtKB-KW"/>
</dbReference>
<feature type="chain" id="PRO_5047348911" evidence="1">
    <location>
        <begin position="28"/>
        <end position="312"/>
    </location>
</feature>
<dbReference type="Gene3D" id="3.40.50.1820">
    <property type="entry name" value="alpha/beta hydrolase"/>
    <property type="match status" value="1"/>
</dbReference>
<dbReference type="EMBL" id="CP071090">
    <property type="protein sequence ID" value="QSQ20984.1"/>
    <property type="molecule type" value="Genomic_DNA"/>
</dbReference>
<reference evidence="3 4" key="1">
    <citation type="submission" date="2021-02" db="EMBL/GenBank/DDBJ databases">
        <title>De Novo genome assembly of isolated myxobacteria.</title>
        <authorList>
            <person name="Stevens D.C."/>
        </authorList>
    </citation>
    <scope>NUCLEOTIDE SEQUENCE [LARGE SCALE GENOMIC DNA]</scope>
    <source>
        <strain evidence="4">SCPEA02</strain>
    </source>
</reference>
<keyword evidence="3" id="KW-0378">Hydrolase</keyword>
<name>A0ABX7NQ51_9BACT</name>
<dbReference type="SUPFAM" id="SSF53474">
    <property type="entry name" value="alpha/beta-Hydrolases"/>
    <property type="match status" value="1"/>
</dbReference>
<feature type="domain" description="AB hydrolase-1" evidence="2">
    <location>
        <begin position="52"/>
        <end position="293"/>
    </location>
</feature>
<protein>
    <submittedName>
        <fullName evidence="3">Alpha/beta hydrolase</fullName>
    </submittedName>
</protein>